<dbReference type="EMBL" id="VDUW01000005">
    <property type="protein sequence ID" value="TXL64458.1"/>
    <property type="molecule type" value="Genomic_DNA"/>
</dbReference>
<name>A0A5C8NTB1_9BACI</name>
<reference evidence="2 3" key="1">
    <citation type="submission" date="2019-06" db="EMBL/GenBank/DDBJ databases">
        <title>Cerasibacillus sp. nov., isolated from maize field.</title>
        <authorList>
            <person name="Lin S.-Y."/>
            <person name="Tsai C.-F."/>
            <person name="Young C.-C."/>
        </authorList>
    </citation>
    <scope>NUCLEOTIDE SEQUENCE [LARGE SCALE GENOMIC DNA]</scope>
    <source>
        <strain evidence="2 3">CC-CFT480</strain>
    </source>
</reference>
<evidence type="ECO:0000256" key="1">
    <source>
        <dbReference type="SAM" id="Phobius"/>
    </source>
</evidence>
<evidence type="ECO:0000313" key="3">
    <source>
        <dbReference type="Proteomes" id="UP000321574"/>
    </source>
</evidence>
<dbReference type="AlphaFoldDB" id="A0A5C8NTB1"/>
<keyword evidence="1" id="KW-0812">Transmembrane</keyword>
<feature type="transmembrane region" description="Helical" evidence="1">
    <location>
        <begin position="68"/>
        <end position="86"/>
    </location>
</feature>
<keyword evidence="1" id="KW-0472">Membrane</keyword>
<comment type="caution">
    <text evidence="2">The sequence shown here is derived from an EMBL/GenBank/DDBJ whole genome shotgun (WGS) entry which is preliminary data.</text>
</comment>
<keyword evidence="3" id="KW-1185">Reference proteome</keyword>
<gene>
    <name evidence="2" type="ORF">FHP05_09055</name>
</gene>
<accession>A0A5C8NTB1</accession>
<proteinExistence type="predicted"/>
<sequence>MFKIIILIVFLLFMYMILKNEKKAVKFTILTYFTLLSIVFITGHYYITTNYQLNDAPVEGGFMKLGSWVDIFSHLFIIPTFLALFYKLFQFVRKSIEQRWVRIVLYIFWSLVLLGIYFLSYFFFILTFYGFAP</sequence>
<keyword evidence="1" id="KW-1133">Transmembrane helix</keyword>
<dbReference type="RefSeq" id="WP_147667271.1">
    <property type="nucleotide sequence ID" value="NZ_VDUW01000005.1"/>
</dbReference>
<dbReference type="Proteomes" id="UP000321574">
    <property type="component" value="Unassembled WGS sequence"/>
</dbReference>
<protein>
    <submittedName>
        <fullName evidence="2">Uncharacterized protein</fullName>
    </submittedName>
</protein>
<feature type="transmembrane region" description="Helical" evidence="1">
    <location>
        <begin position="29"/>
        <end position="47"/>
    </location>
</feature>
<evidence type="ECO:0000313" key="2">
    <source>
        <dbReference type="EMBL" id="TXL64458.1"/>
    </source>
</evidence>
<feature type="transmembrane region" description="Helical" evidence="1">
    <location>
        <begin position="106"/>
        <end position="132"/>
    </location>
</feature>
<dbReference type="OrthoDB" id="2973680at2"/>
<organism evidence="2 3">
    <name type="scientific">Cerasibacillus terrae</name>
    <dbReference type="NCBI Taxonomy" id="2498845"/>
    <lineage>
        <taxon>Bacteria</taxon>
        <taxon>Bacillati</taxon>
        <taxon>Bacillota</taxon>
        <taxon>Bacilli</taxon>
        <taxon>Bacillales</taxon>
        <taxon>Bacillaceae</taxon>
        <taxon>Cerasibacillus</taxon>
    </lineage>
</organism>